<dbReference type="InterPro" id="IPR013536">
    <property type="entry name" value="WLM_dom"/>
</dbReference>
<feature type="domain" description="WLM" evidence="2">
    <location>
        <begin position="332"/>
        <end position="540"/>
    </location>
</feature>
<dbReference type="Pfam" id="PF08325">
    <property type="entry name" value="WLM"/>
    <property type="match status" value="1"/>
</dbReference>
<feature type="region of interest" description="Disordered" evidence="1">
    <location>
        <begin position="175"/>
        <end position="206"/>
    </location>
</feature>
<evidence type="ECO:0000313" key="4">
    <source>
        <dbReference type="Proteomes" id="UP000309038"/>
    </source>
</evidence>
<dbReference type="PANTHER" id="PTHR46622:SF1">
    <property type="entry name" value="DNA-DEPENDENT METALLOPROTEASE WSS1"/>
    <property type="match status" value="1"/>
</dbReference>
<dbReference type="EMBL" id="SGPJ01000066">
    <property type="protein sequence ID" value="THG99877.1"/>
    <property type="molecule type" value="Genomic_DNA"/>
</dbReference>
<dbReference type="InterPro" id="IPR053000">
    <property type="entry name" value="WSS1-like_metalloprotease"/>
</dbReference>
<protein>
    <recommendedName>
        <fullName evidence="2">WLM domain-containing protein</fullName>
    </recommendedName>
</protein>
<reference evidence="3 4" key="1">
    <citation type="submission" date="2019-02" db="EMBL/GenBank/DDBJ databases">
        <title>Genome sequencing of the rare red list fungi Phlebia centrifuga.</title>
        <authorList>
            <person name="Buettner E."/>
            <person name="Kellner H."/>
        </authorList>
    </citation>
    <scope>NUCLEOTIDE SEQUENCE [LARGE SCALE GENOMIC DNA]</scope>
    <source>
        <strain evidence="3 4">DSM 108282</strain>
    </source>
</reference>
<gene>
    <name evidence="3" type="ORF">EW026_g2566</name>
</gene>
<dbReference type="GO" id="GO:0005634">
    <property type="term" value="C:nucleus"/>
    <property type="evidence" value="ECO:0007669"/>
    <property type="project" value="TreeGrafter"/>
</dbReference>
<name>A0A4S4KPW5_9APHY</name>
<keyword evidence="4" id="KW-1185">Reference proteome</keyword>
<sequence length="621" mass="69780">MSSLFSFLKPLPFRNDSFDLIRMANLALAIPSEHWYPLLLEVKRVLNEGGRLEIVDDELFFPSIETFSMATHRTAEHSGWSSPISDEDIPSSEDEDEDDLSSNPLVHFQYRAGVARSLEKTFVDMLSQRYNVYRPAHRIIDNLLLKVFGESNARKIGSFHITIPTRDLMIDEPRLQRKDSMNEASRWPTDTPTSTPRLPPSTPSKAVQLLESGKKTTQSPVFASPKAVQLLSKPTRPRSYQPTGFVIMPSTFVPCPPDVLEMYACKNMHNLLSSKLALASYIQEQSALGSQPRISDEEFDDIMWEYDSFKRRRMNWPQDYPGLCFEDDEFDTLPLKPLSSFGLAEGLPFGRRRAQSTAAALKLAAANDLHKVRTIRVFEAVKHLVASETQFFPESPNLLGLNVNGGQKILLRLRPARAPHTFYDEEHVIGTMLHELTHNVHGPHDEKFYKFLSELEDEYEALKRSGYAGEGFHSNGRRIGENVSHNLPPHVARAKALEAAEKRKNISNILGGARRLGGSVPRRALSPRELAAEAAERRMRDETACGTGDVAQREADKAAKESIEHEVIDLTVDSDPEVIIIDDQLPSGGITKVTAEQIHDSNTSFITIQRVHTPSNPVIRD</sequence>
<dbReference type="SUPFAM" id="SSF53335">
    <property type="entry name" value="S-adenosyl-L-methionine-dependent methyltransferases"/>
    <property type="match status" value="1"/>
</dbReference>
<evidence type="ECO:0000313" key="3">
    <source>
        <dbReference type="EMBL" id="THG99877.1"/>
    </source>
</evidence>
<dbReference type="PANTHER" id="PTHR46622">
    <property type="entry name" value="DNA-DEPENDENT METALLOPROTEASE WSS1"/>
    <property type="match status" value="1"/>
</dbReference>
<dbReference type="GO" id="GO:0006281">
    <property type="term" value="P:DNA repair"/>
    <property type="evidence" value="ECO:0007669"/>
    <property type="project" value="TreeGrafter"/>
</dbReference>
<dbReference type="InterPro" id="IPR029063">
    <property type="entry name" value="SAM-dependent_MTases_sf"/>
</dbReference>
<proteinExistence type="predicted"/>
<dbReference type="CDD" id="cd02440">
    <property type="entry name" value="AdoMet_MTases"/>
    <property type="match status" value="1"/>
</dbReference>
<dbReference type="Proteomes" id="UP000309038">
    <property type="component" value="Unassembled WGS sequence"/>
</dbReference>
<evidence type="ECO:0000256" key="1">
    <source>
        <dbReference type="SAM" id="MobiDB-lite"/>
    </source>
</evidence>
<feature type="region of interest" description="Disordered" evidence="1">
    <location>
        <begin position="77"/>
        <end position="102"/>
    </location>
</feature>
<dbReference type="Gene3D" id="3.40.50.150">
    <property type="entry name" value="Vaccinia Virus protein VP39"/>
    <property type="match status" value="1"/>
</dbReference>
<accession>A0A4S4KPW5</accession>
<feature type="compositionally biased region" description="Acidic residues" evidence="1">
    <location>
        <begin position="85"/>
        <end position="100"/>
    </location>
</feature>
<dbReference type="GO" id="GO:0008237">
    <property type="term" value="F:metallopeptidase activity"/>
    <property type="evidence" value="ECO:0007669"/>
    <property type="project" value="TreeGrafter"/>
</dbReference>
<organism evidence="3 4">
    <name type="scientific">Hermanssonia centrifuga</name>
    <dbReference type="NCBI Taxonomy" id="98765"/>
    <lineage>
        <taxon>Eukaryota</taxon>
        <taxon>Fungi</taxon>
        <taxon>Dikarya</taxon>
        <taxon>Basidiomycota</taxon>
        <taxon>Agaricomycotina</taxon>
        <taxon>Agaricomycetes</taxon>
        <taxon>Polyporales</taxon>
        <taxon>Meruliaceae</taxon>
        <taxon>Hermanssonia</taxon>
    </lineage>
</organism>
<dbReference type="AlphaFoldDB" id="A0A4S4KPW5"/>
<dbReference type="PROSITE" id="PS51397">
    <property type="entry name" value="WLM"/>
    <property type="match status" value="1"/>
</dbReference>
<comment type="caution">
    <text evidence="3">The sequence shown here is derived from an EMBL/GenBank/DDBJ whole genome shotgun (WGS) entry which is preliminary data.</text>
</comment>
<evidence type="ECO:0000259" key="2">
    <source>
        <dbReference type="PROSITE" id="PS51397"/>
    </source>
</evidence>